<feature type="chain" id="PRO_5009619147" evidence="6">
    <location>
        <begin position="21"/>
        <end position="661"/>
    </location>
</feature>
<dbReference type="Pfam" id="PF01055">
    <property type="entry name" value="Glyco_hydro_31_2nd"/>
    <property type="match status" value="1"/>
</dbReference>
<dbReference type="InterPro" id="IPR013780">
    <property type="entry name" value="Glyco_hydro_b"/>
</dbReference>
<dbReference type="InterPro" id="IPR017853">
    <property type="entry name" value="GH"/>
</dbReference>
<evidence type="ECO:0000259" key="7">
    <source>
        <dbReference type="Pfam" id="PF01055"/>
    </source>
</evidence>
<evidence type="ECO:0000256" key="4">
    <source>
        <dbReference type="ARBA" id="ARBA00023295"/>
    </source>
</evidence>
<keyword evidence="2 6" id="KW-0732">Signal</keyword>
<dbReference type="GO" id="GO:0005975">
    <property type="term" value="P:carbohydrate metabolic process"/>
    <property type="evidence" value="ECO:0007669"/>
    <property type="project" value="InterPro"/>
</dbReference>
<evidence type="ECO:0000256" key="6">
    <source>
        <dbReference type="SAM" id="SignalP"/>
    </source>
</evidence>
<dbReference type="AlphaFoldDB" id="A0A1J1IRK5"/>
<evidence type="ECO:0000256" key="2">
    <source>
        <dbReference type="ARBA" id="ARBA00022729"/>
    </source>
</evidence>
<gene>
    <name evidence="9" type="ORF">CLUMA_CG015748</name>
</gene>
<dbReference type="Proteomes" id="UP000183832">
    <property type="component" value="Unassembled WGS sequence"/>
</dbReference>
<accession>A0A1J1IRK5</accession>
<keyword evidence="3 5" id="KW-0378">Hydrolase</keyword>
<organism evidence="9 10">
    <name type="scientific">Clunio marinus</name>
    <dbReference type="NCBI Taxonomy" id="568069"/>
    <lineage>
        <taxon>Eukaryota</taxon>
        <taxon>Metazoa</taxon>
        <taxon>Ecdysozoa</taxon>
        <taxon>Arthropoda</taxon>
        <taxon>Hexapoda</taxon>
        <taxon>Insecta</taxon>
        <taxon>Pterygota</taxon>
        <taxon>Neoptera</taxon>
        <taxon>Endopterygota</taxon>
        <taxon>Diptera</taxon>
        <taxon>Nematocera</taxon>
        <taxon>Chironomoidea</taxon>
        <taxon>Chironomidae</taxon>
        <taxon>Clunio</taxon>
    </lineage>
</organism>
<dbReference type="EMBL" id="CVRI01000058">
    <property type="protein sequence ID" value="CRL02784.1"/>
    <property type="molecule type" value="Genomic_DNA"/>
</dbReference>
<dbReference type="InterPro" id="IPR000322">
    <property type="entry name" value="Glyco_hydro_31_TIM"/>
</dbReference>
<dbReference type="STRING" id="568069.A0A1J1IRK5"/>
<dbReference type="Gene3D" id="2.60.40.1180">
    <property type="entry name" value="Golgi alpha-mannosidase II"/>
    <property type="match status" value="1"/>
</dbReference>
<evidence type="ECO:0000256" key="5">
    <source>
        <dbReference type="RuleBase" id="RU361185"/>
    </source>
</evidence>
<dbReference type="SUPFAM" id="SSF51445">
    <property type="entry name" value="(Trans)glycosidases"/>
    <property type="match status" value="1"/>
</dbReference>
<dbReference type="CDD" id="cd06592">
    <property type="entry name" value="GH31_NET37"/>
    <property type="match status" value="1"/>
</dbReference>
<dbReference type="PANTHER" id="PTHR43053">
    <property type="entry name" value="GLYCOSIDASE FAMILY 31"/>
    <property type="match status" value="1"/>
</dbReference>
<feature type="signal peptide" evidence="6">
    <location>
        <begin position="1"/>
        <end position="20"/>
    </location>
</feature>
<dbReference type="InterPro" id="IPR048395">
    <property type="entry name" value="Glyco_hydro_31_C"/>
</dbReference>
<dbReference type="OrthoDB" id="10070917at2759"/>
<keyword evidence="10" id="KW-1185">Reference proteome</keyword>
<proteinExistence type="inferred from homology"/>
<evidence type="ECO:0000313" key="9">
    <source>
        <dbReference type="EMBL" id="CRL02784.1"/>
    </source>
</evidence>
<dbReference type="SUPFAM" id="SSF51011">
    <property type="entry name" value="Glycosyl hydrolase domain"/>
    <property type="match status" value="1"/>
</dbReference>
<comment type="similarity">
    <text evidence="1 5">Belongs to the glycosyl hydrolase 31 family.</text>
</comment>
<reference evidence="9 10" key="1">
    <citation type="submission" date="2015-04" db="EMBL/GenBank/DDBJ databases">
        <authorList>
            <person name="Syromyatnikov M.Y."/>
            <person name="Popov V.N."/>
        </authorList>
    </citation>
    <scope>NUCLEOTIDE SEQUENCE [LARGE SCALE GENOMIC DNA]</scope>
</reference>
<name>A0A1J1IRK5_9DIPT</name>
<sequence length="661" mass="76404">MWNNFIVLTVLFYTLRFIDGKTQFELNFERSTNRIVITDYYYKLEYSVIRDDREIQSVTLGTGPGGFVKATKSPHGLILSGRGDEIEMSIEVDESGYSQFSVTRRNIRQLFISNLDGIKRLILFHHRTSTEDCVDLGNATKVNWFGGNQQRHQYYPIQNMTHKHNSYVTKAVQNQAIAERYWLNSNGIFIRVDNDAPLFIDQHNENEGFMCLQAKRALPYDIYHRSFDFKYHVGIGLNARDAHMQAVKRFLGKPSGHPDEKMVEQPIWSTWARYKRDVNEGVVMEFAQEIINNGFTGQLELDDDWEICYGSLTFNKQKFPDIKDLTDKLHTIGFNRITLWIHPFVNKNCEPYYTNAKRKGHFLTNRQNSTDTSWWNSEKNEAAYLDFTKTEVSKWFHQHLTQLLASSGVDSYKFDAGESSWGPVDFILNATSNEYPMKLTSDYVRSVSRFGSLVEIRSGSATQDLPVFVRMIDKDTEWSLDNGLPTLITTLLELNMVGYPLVLPDMIGGNGYNVEPDKEMFLRWLQANTFMPSLQFSYVPWQYDQEAIDISHTFVNLHAQYTPYIMERFKQAVMTGEPVNPPIWWIAPKDPIAQEVNDEFLLGELILAAPVVTQDAVKRDVYLPAGIWEDGNTGEVHNTESGKWIRDYPAPLNILPYFIKK</sequence>
<feature type="domain" description="Glycosyl hydrolase family 31 C-terminal" evidence="8">
    <location>
        <begin position="576"/>
        <end position="660"/>
    </location>
</feature>
<dbReference type="InterPro" id="IPR050985">
    <property type="entry name" value="Alpha-glycosidase_related"/>
</dbReference>
<dbReference type="Pfam" id="PF21365">
    <property type="entry name" value="Glyco_hydro_31_3rd"/>
    <property type="match status" value="1"/>
</dbReference>
<evidence type="ECO:0000259" key="8">
    <source>
        <dbReference type="Pfam" id="PF21365"/>
    </source>
</evidence>
<feature type="domain" description="Glycoside hydrolase family 31 TIM barrel" evidence="7">
    <location>
        <begin position="280"/>
        <end position="566"/>
    </location>
</feature>
<dbReference type="Gene3D" id="3.20.20.80">
    <property type="entry name" value="Glycosidases"/>
    <property type="match status" value="1"/>
</dbReference>
<evidence type="ECO:0000256" key="3">
    <source>
        <dbReference type="ARBA" id="ARBA00022801"/>
    </source>
</evidence>
<dbReference type="PANTHER" id="PTHR43053:SF4">
    <property type="entry name" value="MYOGENESIS-REGULATING GLYCOSIDASE"/>
    <property type="match status" value="1"/>
</dbReference>
<dbReference type="GO" id="GO:0004553">
    <property type="term" value="F:hydrolase activity, hydrolyzing O-glycosyl compounds"/>
    <property type="evidence" value="ECO:0007669"/>
    <property type="project" value="InterPro"/>
</dbReference>
<protein>
    <submittedName>
        <fullName evidence="9">CLUMA_CG015748, isoform A</fullName>
    </submittedName>
</protein>
<evidence type="ECO:0000313" key="10">
    <source>
        <dbReference type="Proteomes" id="UP000183832"/>
    </source>
</evidence>
<evidence type="ECO:0000256" key="1">
    <source>
        <dbReference type="ARBA" id="ARBA00007806"/>
    </source>
</evidence>
<keyword evidence="4 5" id="KW-0326">Glycosidase</keyword>